<dbReference type="RefSeq" id="WP_002852451.1">
    <property type="nucleotide sequence ID" value="NC_008787.1"/>
</dbReference>
<evidence type="ECO:0000256" key="5">
    <source>
        <dbReference type="ARBA" id="ARBA00018679"/>
    </source>
</evidence>
<feature type="modified residue" description="N6-(pyridoxal phosphate)lysine" evidence="11">
    <location>
        <position position="107"/>
    </location>
</feature>
<dbReference type="Gene3D" id="3.40.50.1100">
    <property type="match status" value="2"/>
</dbReference>
<dbReference type="PANTHER" id="PTHR43515:SF1">
    <property type="entry name" value="THREONINE SYNTHASE-LIKE 1"/>
    <property type="match status" value="1"/>
</dbReference>
<evidence type="ECO:0000256" key="1">
    <source>
        <dbReference type="ARBA" id="ARBA00001933"/>
    </source>
</evidence>
<keyword evidence="6" id="KW-0028">Amino-acid biosynthesis</keyword>
<dbReference type="GO" id="GO:0009088">
    <property type="term" value="P:threonine biosynthetic process"/>
    <property type="evidence" value="ECO:0007669"/>
    <property type="project" value="UniProtKB-UniRule"/>
</dbReference>
<organism evidence="14 15">
    <name type="scientific">Campylobacter jejuni subsp. jejuni serotype O:23/36 (strain 81-176)</name>
    <dbReference type="NCBI Taxonomy" id="354242"/>
    <lineage>
        <taxon>Bacteria</taxon>
        <taxon>Pseudomonadati</taxon>
        <taxon>Campylobacterota</taxon>
        <taxon>Epsilonproteobacteria</taxon>
        <taxon>Campylobacterales</taxon>
        <taxon>Campylobacteraceae</taxon>
        <taxon>Campylobacter</taxon>
    </lineage>
</organism>
<dbReference type="NCBIfam" id="TIGR00260">
    <property type="entry name" value="thrC"/>
    <property type="match status" value="1"/>
</dbReference>
<dbReference type="Pfam" id="PF00291">
    <property type="entry name" value="PALP"/>
    <property type="match status" value="1"/>
</dbReference>
<keyword evidence="14" id="KW-0456">Lyase</keyword>
<dbReference type="PANTHER" id="PTHR43515">
    <property type="entry name" value="THREONINE SYNTHASE-LIKE 1"/>
    <property type="match status" value="1"/>
</dbReference>
<evidence type="ECO:0000256" key="7">
    <source>
        <dbReference type="ARBA" id="ARBA00022697"/>
    </source>
</evidence>
<comment type="pathway">
    <text evidence="2">Amino-acid biosynthesis; L-threonine biosynthesis; L-threonine from L-aspartate: step 5/5.</text>
</comment>
<comment type="similarity">
    <text evidence="3">Belongs to the threonine synthase family.</text>
</comment>
<dbReference type="SUPFAM" id="SSF53686">
    <property type="entry name" value="Tryptophan synthase beta subunit-like PLP-dependent enzymes"/>
    <property type="match status" value="1"/>
</dbReference>
<feature type="domain" description="Tryptophan synthase beta chain-like PALP" evidence="12">
    <location>
        <begin position="81"/>
        <end position="321"/>
    </location>
</feature>
<dbReference type="PROSITE" id="PS00165">
    <property type="entry name" value="DEHYDRATASE_SER_THR"/>
    <property type="match status" value="1"/>
</dbReference>
<dbReference type="InterPro" id="IPR037158">
    <property type="entry name" value="Thr_synth_N_sf"/>
</dbReference>
<dbReference type="InterPro" id="IPR001926">
    <property type="entry name" value="TrpB-like_PALP"/>
</dbReference>
<dbReference type="InterPro" id="IPR029144">
    <property type="entry name" value="Thr_synth_N"/>
</dbReference>
<gene>
    <name evidence="14" type="primary">thrC</name>
    <name evidence="14" type="ordered locus">CJJ81176_0833</name>
</gene>
<dbReference type="InterPro" id="IPR036052">
    <property type="entry name" value="TrpB-like_PALP_sf"/>
</dbReference>
<protein>
    <recommendedName>
        <fullName evidence="5 10">Threonine synthase</fullName>
        <ecNumber evidence="4 10">4.2.3.1</ecNumber>
    </recommendedName>
</protein>
<evidence type="ECO:0000259" key="13">
    <source>
        <dbReference type="Pfam" id="PF14821"/>
    </source>
</evidence>
<dbReference type="GO" id="GO:0005737">
    <property type="term" value="C:cytoplasm"/>
    <property type="evidence" value="ECO:0007669"/>
    <property type="project" value="TreeGrafter"/>
</dbReference>
<evidence type="ECO:0000256" key="3">
    <source>
        <dbReference type="ARBA" id="ARBA00005517"/>
    </source>
</evidence>
<feature type="domain" description="Threonine synthase N-terminal" evidence="13">
    <location>
        <begin position="6"/>
        <end position="72"/>
    </location>
</feature>
<keyword evidence="8 11" id="KW-0663">Pyridoxal phosphate</keyword>
<evidence type="ECO:0000256" key="2">
    <source>
        <dbReference type="ARBA" id="ARBA00004979"/>
    </source>
</evidence>
<evidence type="ECO:0000256" key="11">
    <source>
        <dbReference type="PIRSR" id="PIRSR604450-51"/>
    </source>
</evidence>
<evidence type="ECO:0000256" key="10">
    <source>
        <dbReference type="NCBIfam" id="TIGR00260"/>
    </source>
</evidence>
<dbReference type="AlphaFoldDB" id="A0A0H3PAQ5"/>
<dbReference type="CDD" id="cd01560">
    <property type="entry name" value="Thr-synth_2"/>
    <property type="match status" value="1"/>
</dbReference>
<dbReference type="Pfam" id="PF14821">
    <property type="entry name" value="Thr_synth_N"/>
    <property type="match status" value="1"/>
</dbReference>
<dbReference type="InterPro" id="IPR000634">
    <property type="entry name" value="Ser/Thr_deHydtase_PyrdxlP-BS"/>
</dbReference>
<comment type="catalytic activity">
    <reaction evidence="9">
        <text>O-phospho-L-homoserine + H2O = L-threonine + phosphate</text>
        <dbReference type="Rhea" id="RHEA:10840"/>
        <dbReference type="ChEBI" id="CHEBI:15377"/>
        <dbReference type="ChEBI" id="CHEBI:43474"/>
        <dbReference type="ChEBI" id="CHEBI:57590"/>
        <dbReference type="ChEBI" id="CHEBI:57926"/>
        <dbReference type="EC" id="4.2.3.1"/>
    </reaction>
</comment>
<keyword evidence="7" id="KW-0791">Threonine biosynthesis</keyword>
<proteinExistence type="inferred from homology"/>
<dbReference type="Proteomes" id="UP000000646">
    <property type="component" value="Chromosome"/>
</dbReference>
<evidence type="ECO:0000259" key="12">
    <source>
        <dbReference type="Pfam" id="PF00291"/>
    </source>
</evidence>
<dbReference type="GO" id="GO:0004795">
    <property type="term" value="F:threonine synthase activity"/>
    <property type="evidence" value="ECO:0007669"/>
    <property type="project" value="UniProtKB-UniRule"/>
</dbReference>
<dbReference type="KEGG" id="cjj:CJJ81176_0833"/>
<evidence type="ECO:0000256" key="4">
    <source>
        <dbReference type="ARBA" id="ARBA00013028"/>
    </source>
</evidence>
<reference evidence="15" key="1">
    <citation type="submission" date="2006-12" db="EMBL/GenBank/DDBJ databases">
        <authorList>
            <person name="Fouts D.E."/>
            <person name="Nelson K.E."/>
            <person name="Sebastian Y."/>
        </authorList>
    </citation>
    <scope>NUCLEOTIDE SEQUENCE [LARGE SCALE GENOMIC DNA]</scope>
    <source>
        <strain evidence="15">81-176</strain>
    </source>
</reference>
<evidence type="ECO:0000256" key="8">
    <source>
        <dbReference type="ARBA" id="ARBA00022898"/>
    </source>
</evidence>
<dbReference type="HOGENOM" id="CLU_015170_3_1_7"/>
<dbReference type="Gene3D" id="3.90.1380.10">
    <property type="entry name" value="Threonine synthase, N-terminal domain"/>
    <property type="match status" value="1"/>
</dbReference>
<dbReference type="EMBL" id="CP000538">
    <property type="protein sequence ID" value="EAQ72318.1"/>
    <property type="molecule type" value="Genomic_DNA"/>
</dbReference>
<dbReference type="eggNOG" id="COG0498">
    <property type="taxonomic scope" value="Bacteria"/>
</dbReference>
<evidence type="ECO:0000256" key="6">
    <source>
        <dbReference type="ARBA" id="ARBA00022605"/>
    </source>
</evidence>
<dbReference type="UniPathway" id="UPA00050">
    <property type="reaction ID" value="UER00065"/>
</dbReference>
<evidence type="ECO:0000256" key="9">
    <source>
        <dbReference type="ARBA" id="ARBA00049144"/>
    </source>
</evidence>
<evidence type="ECO:0000313" key="15">
    <source>
        <dbReference type="Proteomes" id="UP000000646"/>
    </source>
</evidence>
<dbReference type="EC" id="4.2.3.1" evidence="4 10"/>
<dbReference type="GO" id="GO:0030170">
    <property type="term" value="F:pyridoxal phosphate binding"/>
    <property type="evidence" value="ECO:0007669"/>
    <property type="project" value="InterPro"/>
</dbReference>
<comment type="cofactor">
    <cofactor evidence="1 11">
        <name>pyridoxal 5'-phosphate</name>
        <dbReference type="ChEBI" id="CHEBI:597326"/>
    </cofactor>
</comment>
<name>A0A0H3PAQ5_CAMJJ</name>
<dbReference type="InterPro" id="IPR004450">
    <property type="entry name" value="Thr_synthase-like"/>
</dbReference>
<sequence length="470" mass="53841">MKLVESRNVNNVSSFKEALINPNAPEGGLYSPLNLPIFEGEKYANLSYKDFALKLIESFGFGEEELFKKALKSYESFDDKNTPISLQKISEKTYINELWHGPTRAFKDMALQPFGVLLSEFSKDKNILIICATSGDTGPATLKSFENAKNVKVACMYPKGGTSGVQELQMRALDKDNLKVFAIDEDFDAAQRTLKELLFSKDFQNEIKALNYELCAANSVNFGRILFQIIYHYYASLKLFNEFLEEVQIIVPSGNFGNALGAFYAKKMGAKISKIKIASNANNILSEFFNQGVYDLREKSLKKTISPAMDILISSNIERLLFAKFKDKRTKELMNLLKNERYFKLEKEELQSLQEDFEADFCTDEECMQFIKQSKILIDPHTATCFKMLDPLKPSIITSTAEWTKFTPSMIKALYDRDSKNEKEDLKFIAKEFNVQVKDEILALFDLKNSDEKVFEARNIKKEILDWMQK</sequence>
<accession>A0A0H3PAQ5</accession>
<evidence type="ECO:0000313" key="14">
    <source>
        <dbReference type="EMBL" id="EAQ72318.1"/>
    </source>
</evidence>